<dbReference type="InterPro" id="IPR008136">
    <property type="entry name" value="CinA_C"/>
</dbReference>
<keyword evidence="3" id="KW-1185">Reference proteome</keyword>
<organism evidence="2 3">
    <name type="scientific">Leucobacter albus</name>
    <dbReference type="NCBI Taxonomy" id="272210"/>
    <lineage>
        <taxon>Bacteria</taxon>
        <taxon>Bacillati</taxon>
        <taxon>Actinomycetota</taxon>
        <taxon>Actinomycetes</taxon>
        <taxon>Micrococcales</taxon>
        <taxon>Microbacteriaceae</taxon>
        <taxon>Leucobacter</taxon>
    </lineage>
</organism>
<evidence type="ECO:0000259" key="1">
    <source>
        <dbReference type="Pfam" id="PF02464"/>
    </source>
</evidence>
<dbReference type="Gene3D" id="3.90.950.20">
    <property type="entry name" value="CinA-like"/>
    <property type="match status" value="1"/>
</dbReference>
<sequence>MPESGRAAPAPADLLAAEIVERAARLGLRIAVAESLTGGMLASRIVSVPGASRVLTGAIVAYDTALKASLLGVDPERLAANGPVDAEVARQMAAGVRVACAAPAAGEPVSGAPLPADIGVATTGVAGPLPDAQTGQPAGTVWIGVSSPLGDRSERLAGAEGDRAAIREASVGGALELLAAEIALLEGR</sequence>
<protein>
    <submittedName>
        <fullName evidence="2">CinA family protein</fullName>
    </submittedName>
</protein>
<dbReference type="InterPro" id="IPR036653">
    <property type="entry name" value="CinA-like_C"/>
</dbReference>
<name>A0ABW3THX3_9MICO</name>
<dbReference type="RefSeq" id="WP_343958377.1">
    <property type="nucleotide sequence ID" value="NZ_BAAAKZ010000003.1"/>
</dbReference>
<dbReference type="NCBIfam" id="TIGR00199">
    <property type="entry name" value="PncC_domain"/>
    <property type="match status" value="1"/>
</dbReference>
<feature type="domain" description="CinA C-terminal" evidence="1">
    <location>
        <begin position="15"/>
        <end position="180"/>
    </location>
</feature>
<dbReference type="SUPFAM" id="SSF142433">
    <property type="entry name" value="CinA-like"/>
    <property type="match status" value="1"/>
</dbReference>
<reference evidence="3" key="1">
    <citation type="journal article" date="2019" name="Int. J. Syst. Evol. Microbiol.">
        <title>The Global Catalogue of Microorganisms (GCM) 10K type strain sequencing project: providing services to taxonomists for standard genome sequencing and annotation.</title>
        <authorList>
            <consortium name="The Broad Institute Genomics Platform"/>
            <consortium name="The Broad Institute Genome Sequencing Center for Infectious Disease"/>
            <person name="Wu L."/>
            <person name="Ma J."/>
        </authorList>
    </citation>
    <scope>NUCLEOTIDE SEQUENCE [LARGE SCALE GENOMIC DNA]</scope>
    <source>
        <strain evidence="3">CCUG 50213</strain>
    </source>
</reference>
<proteinExistence type="predicted"/>
<gene>
    <name evidence="2" type="ORF">ACFQ3U_00155</name>
</gene>
<comment type="caution">
    <text evidence="2">The sequence shown here is derived from an EMBL/GenBank/DDBJ whole genome shotgun (WGS) entry which is preliminary data.</text>
</comment>
<dbReference type="Proteomes" id="UP001597181">
    <property type="component" value="Unassembled WGS sequence"/>
</dbReference>
<evidence type="ECO:0000313" key="2">
    <source>
        <dbReference type="EMBL" id="MFD1200305.1"/>
    </source>
</evidence>
<dbReference type="EMBL" id="JBHTLY010000001">
    <property type="protein sequence ID" value="MFD1200305.1"/>
    <property type="molecule type" value="Genomic_DNA"/>
</dbReference>
<evidence type="ECO:0000313" key="3">
    <source>
        <dbReference type="Proteomes" id="UP001597181"/>
    </source>
</evidence>
<accession>A0ABW3THX3</accession>
<dbReference type="Pfam" id="PF02464">
    <property type="entry name" value="CinA"/>
    <property type="match status" value="1"/>
</dbReference>